<keyword evidence="1" id="KW-0472">Membrane</keyword>
<proteinExistence type="predicted"/>
<evidence type="ECO:0000313" key="3">
    <source>
        <dbReference type="Proteomes" id="UP001152607"/>
    </source>
</evidence>
<keyword evidence="1" id="KW-1133">Transmembrane helix</keyword>
<dbReference type="AlphaFoldDB" id="A0A9W4XLA8"/>
<reference evidence="2" key="1">
    <citation type="submission" date="2023-01" db="EMBL/GenBank/DDBJ databases">
        <authorList>
            <person name="Van Ghelder C."/>
            <person name="Rancurel C."/>
        </authorList>
    </citation>
    <scope>NUCLEOTIDE SEQUENCE</scope>
    <source>
        <strain evidence="2">CNCM I-4278</strain>
    </source>
</reference>
<gene>
    <name evidence="2" type="ORF">PDIGIT_LOCUS8878</name>
</gene>
<dbReference type="EMBL" id="CAOQHR010000006">
    <property type="protein sequence ID" value="CAI6335793.1"/>
    <property type="molecule type" value="Genomic_DNA"/>
</dbReference>
<name>A0A9W4XLA8_9PLEO</name>
<keyword evidence="3" id="KW-1185">Reference proteome</keyword>
<organism evidence="2 3">
    <name type="scientific">Periconia digitata</name>
    <dbReference type="NCBI Taxonomy" id="1303443"/>
    <lineage>
        <taxon>Eukaryota</taxon>
        <taxon>Fungi</taxon>
        <taxon>Dikarya</taxon>
        <taxon>Ascomycota</taxon>
        <taxon>Pezizomycotina</taxon>
        <taxon>Dothideomycetes</taxon>
        <taxon>Pleosporomycetidae</taxon>
        <taxon>Pleosporales</taxon>
        <taxon>Massarineae</taxon>
        <taxon>Periconiaceae</taxon>
        <taxon>Periconia</taxon>
    </lineage>
</organism>
<accession>A0A9W4XLA8</accession>
<evidence type="ECO:0000313" key="2">
    <source>
        <dbReference type="EMBL" id="CAI6335793.1"/>
    </source>
</evidence>
<feature type="transmembrane region" description="Helical" evidence="1">
    <location>
        <begin position="16"/>
        <end position="35"/>
    </location>
</feature>
<keyword evidence="1" id="KW-0812">Transmembrane</keyword>
<protein>
    <submittedName>
        <fullName evidence="2">Uncharacterized protein</fullName>
    </submittedName>
</protein>
<sequence length="71" mass="8037">MPTISSSVKLNPGARSWNLAIIGLVYVSLYCWKLYCCTLDILCTASESPHLLLCFPAHRYDGFRCSWTGHR</sequence>
<evidence type="ECO:0000256" key="1">
    <source>
        <dbReference type="SAM" id="Phobius"/>
    </source>
</evidence>
<dbReference type="Proteomes" id="UP001152607">
    <property type="component" value="Unassembled WGS sequence"/>
</dbReference>
<comment type="caution">
    <text evidence="2">The sequence shown here is derived from an EMBL/GenBank/DDBJ whole genome shotgun (WGS) entry which is preliminary data.</text>
</comment>